<dbReference type="EMBL" id="LAZR01059028">
    <property type="protein sequence ID" value="KKK68656.1"/>
    <property type="molecule type" value="Genomic_DNA"/>
</dbReference>
<accession>A0A0F9A8V4</accession>
<protein>
    <submittedName>
        <fullName evidence="1">Uncharacterized protein</fullName>
    </submittedName>
</protein>
<gene>
    <name evidence="1" type="ORF">LCGC14_2941860</name>
</gene>
<dbReference type="AlphaFoldDB" id="A0A0F9A8V4"/>
<comment type="caution">
    <text evidence="1">The sequence shown here is derived from an EMBL/GenBank/DDBJ whole genome shotgun (WGS) entry which is preliminary data.</text>
</comment>
<evidence type="ECO:0000313" key="1">
    <source>
        <dbReference type="EMBL" id="KKK68656.1"/>
    </source>
</evidence>
<name>A0A0F9A8V4_9ZZZZ</name>
<organism evidence="1">
    <name type="scientific">marine sediment metagenome</name>
    <dbReference type="NCBI Taxonomy" id="412755"/>
    <lineage>
        <taxon>unclassified sequences</taxon>
        <taxon>metagenomes</taxon>
        <taxon>ecological metagenomes</taxon>
    </lineage>
</organism>
<proteinExistence type="predicted"/>
<reference evidence="1" key="1">
    <citation type="journal article" date="2015" name="Nature">
        <title>Complex archaea that bridge the gap between prokaryotes and eukaryotes.</title>
        <authorList>
            <person name="Spang A."/>
            <person name="Saw J.H."/>
            <person name="Jorgensen S.L."/>
            <person name="Zaremba-Niedzwiedzka K."/>
            <person name="Martijn J."/>
            <person name="Lind A.E."/>
            <person name="van Eijk R."/>
            <person name="Schleper C."/>
            <person name="Guy L."/>
            <person name="Ettema T.J."/>
        </authorList>
    </citation>
    <scope>NUCLEOTIDE SEQUENCE</scope>
</reference>
<sequence length="88" mass="10458">MFAAYERYKRPAPQRRRTLAMWAVFLGPSTDVRKINICQWDDFIRYRLADYYHDETPDRRRRELMVHIAALALAALEADDRQGTAMQP</sequence>